<proteinExistence type="predicted"/>
<evidence type="ECO:0000313" key="1">
    <source>
        <dbReference type="EMBL" id="HBU50738.1"/>
    </source>
</evidence>
<dbReference type="EMBL" id="DONK01000086">
    <property type="protein sequence ID" value="HBU50738.1"/>
    <property type="molecule type" value="Genomic_DNA"/>
</dbReference>
<dbReference type="GO" id="GO:0003677">
    <property type="term" value="F:DNA binding"/>
    <property type="evidence" value="ECO:0007669"/>
    <property type="project" value="InterPro"/>
</dbReference>
<reference evidence="1 2" key="1">
    <citation type="journal article" date="2018" name="Nat. Biotechnol.">
        <title>A standardized bacterial taxonomy based on genome phylogeny substantially revises the tree of life.</title>
        <authorList>
            <person name="Parks D.H."/>
            <person name="Chuvochina M."/>
            <person name="Waite D.W."/>
            <person name="Rinke C."/>
            <person name="Skarshewski A."/>
            <person name="Chaumeil P.A."/>
            <person name="Hugenholtz P."/>
        </authorList>
    </citation>
    <scope>NUCLEOTIDE SEQUENCE [LARGE SCALE GENOMIC DNA]</scope>
    <source>
        <strain evidence="1">UBA11621</strain>
    </source>
</reference>
<dbReference type="GO" id="GO:0004803">
    <property type="term" value="F:transposase activity"/>
    <property type="evidence" value="ECO:0007669"/>
    <property type="project" value="InterPro"/>
</dbReference>
<comment type="caution">
    <text evidence="1">The sequence shown here is derived from an EMBL/GenBank/DDBJ whole genome shotgun (WGS) entry which is preliminary data.</text>
</comment>
<name>A0A358DX11_9ALTE</name>
<sequence>MPKARKSQISLLDTPYYHCVSRCVRRAFLCGEEDGKSFEHRRYWVEDRIHVLSDVFAIDVCAYAVMSNHT</sequence>
<dbReference type="SUPFAM" id="SSF143422">
    <property type="entry name" value="Transposase IS200-like"/>
    <property type="match status" value="1"/>
</dbReference>
<dbReference type="PANTHER" id="PTHR34322:SF2">
    <property type="entry name" value="TRANSPOSASE IS200-LIKE DOMAIN-CONTAINING PROTEIN"/>
    <property type="match status" value="1"/>
</dbReference>
<dbReference type="AlphaFoldDB" id="A0A358DX11"/>
<dbReference type="PANTHER" id="PTHR34322">
    <property type="entry name" value="TRANSPOSASE, Y1_TNP DOMAIN-CONTAINING"/>
    <property type="match status" value="1"/>
</dbReference>
<dbReference type="GO" id="GO:0006313">
    <property type="term" value="P:DNA transposition"/>
    <property type="evidence" value="ECO:0007669"/>
    <property type="project" value="InterPro"/>
</dbReference>
<accession>A0A358DX11</accession>
<dbReference type="Proteomes" id="UP000264779">
    <property type="component" value="Unassembled WGS sequence"/>
</dbReference>
<organism evidence="1 2">
    <name type="scientific">Alteromonas australica</name>
    <dbReference type="NCBI Taxonomy" id="589873"/>
    <lineage>
        <taxon>Bacteria</taxon>
        <taxon>Pseudomonadati</taxon>
        <taxon>Pseudomonadota</taxon>
        <taxon>Gammaproteobacteria</taxon>
        <taxon>Alteromonadales</taxon>
        <taxon>Alteromonadaceae</taxon>
        <taxon>Alteromonas/Salinimonas group</taxon>
        <taxon>Alteromonas</taxon>
    </lineage>
</organism>
<protein>
    <submittedName>
        <fullName evidence="1">Transposase</fullName>
    </submittedName>
</protein>
<gene>
    <name evidence="1" type="ORF">DEB45_05705</name>
</gene>
<dbReference type="InterPro" id="IPR036515">
    <property type="entry name" value="Transposase_17_sf"/>
</dbReference>
<evidence type="ECO:0000313" key="2">
    <source>
        <dbReference type="Proteomes" id="UP000264779"/>
    </source>
</evidence>
<feature type="non-terminal residue" evidence="1">
    <location>
        <position position="70"/>
    </location>
</feature>